<dbReference type="InterPro" id="IPR020841">
    <property type="entry name" value="PKS_Beta-ketoAc_synthase_dom"/>
</dbReference>
<protein>
    <submittedName>
        <fullName evidence="6">Beta-ketoacyl-[acyl-carrier-protein] synthase II</fullName>
    </submittedName>
</protein>
<dbReference type="OrthoDB" id="9808669at2"/>
<dbReference type="InterPro" id="IPR014031">
    <property type="entry name" value="Ketoacyl_synth_C"/>
</dbReference>
<reference evidence="6 7" key="1">
    <citation type="submission" date="2016-08" db="EMBL/GenBank/DDBJ databases">
        <authorList>
            <person name="Seilhamer J.J."/>
        </authorList>
    </citation>
    <scope>NUCLEOTIDE SEQUENCE [LARGE SCALE GENOMIC DNA]</scope>
    <source>
        <strain evidence="6 7">PH27A</strain>
    </source>
</reference>
<dbReference type="InterPro" id="IPR016039">
    <property type="entry name" value="Thiolase-like"/>
</dbReference>
<comment type="similarity">
    <text evidence="2 4">Belongs to the thiolase-like superfamily. Beta-ketoacyl-ACP synthases family.</text>
</comment>
<evidence type="ECO:0000256" key="1">
    <source>
        <dbReference type="ARBA" id="ARBA00005194"/>
    </source>
</evidence>
<sequence length="402" mass="43324">MNHGSVGLPHMAMISSLGTHLDEVWQHWAYGEQDHYLSSWASALNPERDWLTGQVRASLPAIGPEYQRLASRCTAMLEHCIQQLLDPIEALIEQYGRDRMAVIIGSSTSGISQGEQAWRHQQQHPDFPPGYHYDQQALSSPAHYIQQRLRLSGPCYTLSTACSSSGKAFATAQRLILNGIVDVALVGGADELCDLTTQGFHALASVSDHPCQPFGAEREGINIGEGAALFVMTKTQAEVNLQGVGESSDAHHMSAPDPSGAGALEAMHQALKIAALSPSELGYVNLHGTGTPLNDAMESLAFRTLFAEHTSSVCCSATKRLTGHTLGASGALELALCWLLLKTDYNREGIIPPMRGDYALDEMLQPLPLVWQTARVLSTPTILSNSFAFGGSNVAVCIGRHD</sequence>
<evidence type="ECO:0000256" key="3">
    <source>
        <dbReference type="ARBA" id="ARBA00022679"/>
    </source>
</evidence>
<dbReference type="EMBL" id="MDTQ01000001">
    <property type="protein sequence ID" value="ODC04471.1"/>
    <property type="molecule type" value="Genomic_DNA"/>
</dbReference>
<dbReference type="Proteomes" id="UP000094291">
    <property type="component" value="Unassembled WGS sequence"/>
</dbReference>
<dbReference type="InterPro" id="IPR018201">
    <property type="entry name" value="Ketoacyl_synth_AS"/>
</dbReference>
<dbReference type="Gene3D" id="3.40.47.10">
    <property type="match status" value="2"/>
</dbReference>
<dbReference type="PANTHER" id="PTHR11712">
    <property type="entry name" value="POLYKETIDE SYNTHASE-RELATED"/>
    <property type="match status" value="1"/>
</dbReference>
<dbReference type="UniPathway" id="UPA00094"/>
<dbReference type="GO" id="GO:0006633">
    <property type="term" value="P:fatty acid biosynthetic process"/>
    <property type="evidence" value="ECO:0007669"/>
    <property type="project" value="UniProtKB-UniPathway"/>
</dbReference>
<name>A0A1E2VBW3_9GAMM</name>
<dbReference type="RefSeq" id="WP_068999453.1">
    <property type="nucleotide sequence ID" value="NZ_MDTQ01000001.1"/>
</dbReference>
<dbReference type="Pfam" id="PF00109">
    <property type="entry name" value="ketoacyl-synt"/>
    <property type="match status" value="1"/>
</dbReference>
<dbReference type="GO" id="GO:0004315">
    <property type="term" value="F:3-oxoacyl-[acyl-carrier-protein] synthase activity"/>
    <property type="evidence" value="ECO:0007669"/>
    <property type="project" value="InterPro"/>
</dbReference>
<dbReference type="GO" id="GO:0005829">
    <property type="term" value="C:cytosol"/>
    <property type="evidence" value="ECO:0007669"/>
    <property type="project" value="TreeGrafter"/>
</dbReference>
<comment type="pathway">
    <text evidence="1">Lipid metabolism; fatty acid biosynthesis.</text>
</comment>
<dbReference type="NCBIfam" id="NF006618">
    <property type="entry name" value="PRK09185.1"/>
    <property type="match status" value="1"/>
</dbReference>
<dbReference type="InterPro" id="IPR000794">
    <property type="entry name" value="Beta-ketoacyl_synthase"/>
</dbReference>
<proteinExistence type="inferred from homology"/>
<keyword evidence="3 4" id="KW-0808">Transferase</keyword>
<evidence type="ECO:0000313" key="7">
    <source>
        <dbReference type="Proteomes" id="UP000094291"/>
    </source>
</evidence>
<dbReference type="SUPFAM" id="SSF53901">
    <property type="entry name" value="Thiolase-like"/>
    <property type="match status" value="2"/>
</dbReference>
<comment type="caution">
    <text evidence="6">The sequence shown here is derived from an EMBL/GenBank/DDBJ whole genome shotgun (WGS) entry which is preliminary data.</text>
</comment>
<evidence type="ECO:0000313" key="6">
    <source>
        <dbReference type="EMBL" id="ODC04471.1"/>
    </source>
</evidence>
<accession>A0A1E2VBW3</accession>
<organism evidence="6 7">
    <name type="scientific">Terasakiispira papahanaumokuakeensis</name>
    <dbReference type="NCBI Taxonomy" id="197479"/>
    <lineage>
        <taxon>Bacteria</taxon>
        <taxon>Pseudomonadati</taxon>
        <taxon>Pseudomonadota</taxon>
        <taxon>Gammaproteobacteria</taxon>
        <taxon>Oceanospirillales</taxon>
        <taxon>Terasakiispira</taxon>
    </lineage>
</organism>
<dbReference type="PROSITE" id="PS00606">
    <property type="entry name" value="KS3_1"/>
    <property type="match status" value="1"/>
</dbReference>
<gene>
    <name evidence="6" type="ORF">BFW38_13945</name>
</gene>
<dbReference type="SMART" id="SM00825">
    <property type="entry name" value="PKS_KS"/>
    <property type="match status" value="1"/>
</dbReference>
<dbReference type="Pfam" id="PF02801">
    <property type="entry name" value="Ketoacyl-synt_C"/>
    <property type="match status" value="1"/>
</dbReference>
<evidence type="ECO:0000256" key="4">
    <source>
        <dbReference type="RuleBase" id="RU003694"/>
    </source>
</evidence>
<feature type="domain" description="Ketosynthase family 3 (KS3)" evidence="5">
    <location>
        <begin position="1"/>
        <end position="400"/>
    </location>
</feature>
<evidence type="ECO:0000256" key="2">
    <source>
        <dbReference type="ARBA" id="ARBA00008467"/>
    </source>
</evidence>
<evidence type="ECO:0000259" key="5">
    <source>
        <dbReference type="PROSITE" id="PS52004"/>
    </source>
</evidence>
<dbReference type="CDD" id="cd00834">
    <property type="entry name" value="KAS_I_II"/>
    <property type="match status" value="1"/>
</dbReference>
<dbReference type="STRING" id="197479.BFW38_13945"/>
<keyword evidence="7" id="KW-1185">Reference proteome</keyword>
<dbReference type="PANTHER" id="PTHR11712:SF320">
    <property type="entry name" value="BETA-KETOACYL SYNTHASE"/>
    <property type="match status" value="1"/>
</dbReference>
<dbReference type="PROSITE" id="PS52004">
    <property type="entry name" value="KS3_2"/>
    <property type="match status" value="1"/>
</dbReference>
<dbReference type="AlphaFoldDB" id="A0A1E2VBW3"/>
<dbReference type="InterPro" id="IPR014030">
    <property type="entry name" value="Ketoacyl_synth_N"/>
</dbReference>